<name>E4ZGY2_LEPMJ</name>
<dbReference type="InParanoid" id="E4ZGY2"/>
<feature type="region of interest" description="Disordered" evidence="1">
    <location>
        <begin position="352"/>
        <end position="488"/>
    </location>
</feature>
<dbReference type="PANTHER" id="PTHR34883">
    <property type="entry name" value="SERINE-RICH PROTEIN, PUTATIVE-RELATED-RELATED"/>
    <property type="match status" value="1"/>
</dbReference>
<keyword evidence="2" id="KW-1133">Transmembrane helix</keyword>
<feature type="compositionally biased region" description="Polar residues" evidence="1">
    <location>
        <begin position="119"/>
        <end position="136"/>
    </location>
</feature>
<gene>
    <name evidence="3" type="ORF">LEMA_P066780.1</name>
</gene>
<keyword evidence="2" id="KW-0472">Membrane</keyword>
<dbReference type="PANTHER" id="PTHR34883:SF8">
    <property type="entry name" value="EXTRACELLULAR SERINE-RICH PROTEIN (AFU_ORTHOLOGUE AFUA_6G00670)"/>
    <property type="match status" value="1"/>
</dbReference>
<proteinExistence type="predicted"/>
<keyword evidence="2" id="KW-0812">Transmembrane</keyword>
<dbReference type="Proteomes" id="UP000002668">
    <property type="component" value="Genome"/>
</dbReference>
<dbReference type="InterPro" id="IPR052953">
    <property type="entry name" value="Ser-rich/MCO-related"/>
</dbReference>
<evidence type="ECO:0000313" key="4">
    <source>
        <dbReference type="Proteomes" id="UP000002668"/>
    </source>
</evidence>
<dbReference type="OMA" id="WEFYPPD"/>
<dbReference type="Gene3D" id="2.60.40.420">
    <property type="entry name" value="Cupredoxins - blue copper proteins"/>
    <property type="match status" value="1"/>
</dbReference>
<dbReference type="eggNOG" id="ENOG502S0EC">
    <property type="taxonomic scope" value="Eukaryota"/>
</dbReference>
<dbReference type="OrthoDB" id="2331100at2759"/>
<dbReference type="VEuPathDB" id="FungiDB:LEMA_P066780.1"/>
<evidence type="ECO:0008006" key="5">
    <source>
        <dbReference type="Google" id="ProtNLM"/>
    </source>
</evidence>
<feature type="compositionally biased region" description="Low complexity" evidence="1">
    <location>
        <begin position="453"/>
        <end position="464"/>
    </location>
</feature>
<reference evidence="4" key="1">
    <citation type="journal article" date="2011" name="Nat. Commun.">
        <title>Effector diversification within compartments of the Leptosphaeria maculans genome affected by Repeat-Induced Point mutations.</title>
        <authorList>
            <person name="Rouxel T."/>
            <person name="Grandaubert J."/>
            <person name="Hane J.K."/>
            <person name="Hoede C."/>
            <person name="van de Wouw A.P."/>
            <person name="Couloux A."/>
            <person name="Dominguez V."/>
            <person name="Anthouard V."/>
            <person name="Bally P."/>
            <person name="Bourras S."/>
            <person name="Cozijnsen A.J."/>
            <person name="Ciuffetti L.M."/>
            <person name="Degrave A."/>
            <person name="Dilmaghani A."/>
            <person name="Duret L."/>
            <person name="Fudal I."/>
            <person name="Goodwin S.B."/>
            <person name="Gout L."/>
            <person name="Glaser N."/>
            <person name="Linglin J."/>
            <person name="Kema G.H.J."/>
            <person name="Lapalu N."/>
            <person name="Lawrence C.B."/>
            <person name="May K."/>
            <person name="Meyer M."/>
            <person name="Ollivier B."/>
            <person name="Poulain J."/>
            <person name="Schoch C.L."/>
            <person name="Simon A."/>
            <person name="Spatafora J.W."/>
            <person name="Stachowiak A."/>
            <person name="Turgeon B.G."/>
            <person name="Tyler B.M."/>
            <person name="Vincent D."/>
            <person name="Weissenbach J."/>
            <person name="Amselem J."/>
            <person name="Quesneville H."/>
            <person name="Oliver R.P."/>
            <person name="Wincker P."/>
            <person name="Balesdent M.-H."/>
            <person name="Howlett B.J."/>
        </authorList>
    </citation>
    <scope>NUCLEOTIDE SEQUENCE [LARGE SCALE GENOMIC DNA]</scope>
    <source>
        <strain evidence="4">JN3 / isolate v23.1.3 / race Av1-4-5-6-7-8</strain>
    </source>
</reference>
<dbReference type="EMBL" id="FP929064">
    <property type="protein sequence ID" value="CBX90552.1"/>
    <property type="molecule type" value="Genomic_DNA"/>
</dbReference>
<dbReference type="STRING" id="985895.E4ZGY2"/>
<feature type="region of interest" description="Disordered" evidence="1">
    <location>
        <begin position="277"/>
        <end position="312"/>
    </location>
</feature>
<protein>
    <recommendedName>
        <fullName evidence="5">Extracellular serine-rich protein</fullName>
    </recommendedName>
</protein>
<dbReference type="HOGENOM" id="CLU_043835_1_0_1"/>
<evidence type="ECO:0000256" key="2">
    <source>
        <dbReference type="SAM" id="Phobius"/>
    </source>
</evidence>
<sequence length="488" mass="51773">MCNGVYLHGSGIPPTPPSYYRPPSLEQQEKAHPLNYDEVRHRIHSARLIGEESAEAASVPIVTSTVLEREMARSSIIKLVSGLALGQWLTPSVFAQTQTISEDYNGATTLIATTVAPSSSALPTSSRAPQTHTITAGNGGFRFTPQEISNVSIGDTINFEFWPPDHSVARADFGSACVPYEYTGKNRTGFWSTTQWVKDASEVCQGKATRPDLPADIHVKITHWNLLINSTEPIFFYCAAPNSCIGEHMVGVINPNSTHTLAKQIEWAENADFQVAPGEPIPAEAGTSTTFANAPASSSSPSSAEAPTDSSSSHKLSGGVIAGIVVGVVAFIVVCAALFYFVGRSKSLKENLKRKDANAPSNNADAHLSMSQYGSGGLGSPGHHPATGYPSPPGPYGSPGQNEYGFASPPLYAQHGAGEQYPGGWGTPAQQQQAHLSMMSGMSQQQIDELKYASARSSSQPAPAELQSWTPAQEGYSVELEARGGQAK</sequence>
<keyword evidence="4" id="KW-1185">Reference proteome</keyword>
<dbReference type="SUPFAM" id="SSF49503">
    <property type="entry name" value="Cupredoxins"/>
    <property type="match status" value="1"/>
</dbReference>
<organism evidence="3 4">
    <name type="scientific">Leptosphaeria maculans (strain JN3 / isolate v23.1.3 / race Av1-4-5-6-7-8)</name>
    <name type="common">Blackleg fungus</name>
    <name type="synonym">Phoma lingam</name>
    <dbReference type="NCBI Taxonomy" id="985895"/>
    <lineage>
        <taxon>Eukaryota</taxon>
        <taxon>Fungi</taxon>
        <taxon>Dikarya</taxon>
        <taxon>Ascomycota</taxon>
        <taxon>Pezizomycotina</taxon>
        <taxon>Dothideomycetes</taxon>
        <taxon>Pleosporomycetidae</taxon>
        <taxon>Pleosporales</taxon>
        <taxon>Pleosporineae</taxon>
        <taxon>Leptosphaeriaceae</taxon>
        <taxon>Plenodomus</taxon>
        <taxon>Plenodomus lingam/Leptosphaeria maculans species complex</taxon>
    </lineage>
</organism>
<feature type="transmembrane region" description="Helical" evidence="2">
    <location>
        <begin position="320"/>
        <end position="343"/>
    </location>
</feature>
<accession>E4ZGY2</accession>
<dbReference type="AlphaFoldDB" id="E4ZGY2"/>
<feature type="compositionally biased region" description="Low complexity" evidence="1">
    <location>
        <begin position="287"/>
        <end position="312"/>
    </location>
</feature>
<feature type="compositionally biased region" description="Polar residues" evidence="1">
    <location>
        <begin position="359"/>
        <end position="373"/>
    </location>
</feature>
<evidence type="ECO:0000313" key="3">
    <source>
        <dbReference type="EMBL" id="CBX90552.1"/>
    </source>
</evidence>
<feature type="region of interest" description="Disordered" evidence="1">
    <location>
        <begin position="119"/>
        <end position="139"/>
    </location>
</feature>
<evidence type="ECO:0000256" key="1">
    <source>
        <dbReference type="SAM" id="MobiDB-lite"/>
    </source>
</evidence>
<dbReference type="InterPro" id="IPR008972">
    <property type="entry name" value="Cupredoxin"/>
</dbReference>
<feature type="compositionally biased region" description="Polar residues" evidence="1">
    <location>
        <begin position="428"/>
        <end position="447"/>
    </location>
</feature>